<reference evidence="1 2" key="1">
    <citation type="submission" date="2021-06" db="EMBL/GenBank/DDBJ databases">
        <title>Caerostris extrusa draft genome.</title>
        <authorList>
            <person name="Kono N."/>
            <person name="Arakawa K."/>
        </authorList>
    </citation>
    <scope>NUCLEOTIDE SEQUENCE [LARGE SCALE GENOMIC DNA]</scope>
</reference>
<protein>
    <submittedName>
        <fullName evidence="1">Uncharacterized protein</fullName>
    </submittedName>
</protein>
<sequence length="59" mass="6365">GIELFEPFLKPKGVKSGNNLSRSDDFRKSAVGQEVIFGTKGSCPFYGLMSFSSVMGSQT</sequence>
<dbReference type="AlphaFoldDB" id="A0AAV4P528"/>
<evidence type="ECO:0000313" key="2">
    <source>
        <dbReference type="Proteomes" id="UP001054945"/>
    </source>
</evidence>
<organism evidence="1 2">
    <name type="scientific">Caerostris extrusa</name>
    <name type="common">Bark spider</name>
    <name type="synonym">Caerostris bankana</name>
    <dbReference type="NCBI Taxonomy" id="172846"/>
    <lineage>
        <taxon>Eukaryota</taxon>
        <taxon>Metazoa</taxon>
        <taxon>Ecdysozoa</taxon>
        <taxon>Arthropoda</taxon>
        <taxon>Chelicerata</taxon>
        <taxon>Arachnida</taxon>
        <taxon>Araneae</taxon>
        <taxon>Araneomorphae</taxon>
        <taxon>Entelegynae</taxon>
        <taxon>Araneoidea</taxon>
        <taxon>Araneidae</taxon>
        <taxon>Caerostris</taxon>
    </lineage>
</organism>
<name>A0AAV4P528_CAEEX</name>
<feature type="non-terminal residue" evidence="1">
    <location>
        <position position="1"/>
    </location>
</feature>
<proteinExistence type="predicted"/>
<dbReference type="Proteomes" id="UP001054945">
    <property type="component" value="Unassembled WGS sequence"/>
</dbReference>
<comment type="caution">
    <text evidence="1">The sequence shown here is derived from an EMBL/GenBank/DDBJ whole genome shotgun (WGS) entry which is preliminary data.</text>
</comment>
<accession>A0AAV4P528</accession>
<keyword evidence="2" id="KW-1185">Reference proteome</keyword>
<dbReference type="EMBL" id="BPLR01021611">
    <property type="protein sequence ID" value="GIX91744.1"/>
    <property type="molecule type" value="Genomic_DNA"/>
</dbReference>
<evidence type="ECO:0000313" key="1">
    <source>
        <dbReference type="EMBL" id="GIX91744.1"/>
    </source>
</evidence>
<gene>
    <name evidence="1" type="ORF">CEXT_741221</name>
</gene>